<reference evidence="2 3" key="1">
    <citation type="submission" date="2013-11" db="EMBL/GenBank/DDBJ databases">
        <title>Genome sequencing of Stegodyphus mimosarum.</title>
        <authorList>
            <person name="Bechsgaard J."/>
        </authorList>
    </citation>
    <scope>NUCLEOTIDE SEQUENCE [LARGE SCALE GENOMIC DNA]</scope>
</reference>
<gene>
    <name evidence="2" type="ORF">X975_23905</name>
</gene>
<evidence type="ECO:0000256" key="1">
    <source>
        <dbReference type="SAM" id="Phobius"/>
    </source>
</evidence>
<accession>A0A087TCK2</accession>
<dbReference type="EMBL" id="KK114600">
    <property type="protein sequence ID" value="KFM62841.1"/>
    <property type="molecule type" value="Genomic_DNA"/>
</dbReference>
<feature type="transmembrane region" description="Helical" evidence="1">
    <location>
        <begin position="64"/>
        <end position="87"/>
    </location>
</feature>
<keyword evidence="1" id="KW-0472">Membrane</keyword>
<proteinExistence type="predicted"/>
<keyword evidence="3" id="KW-1185">Reference proteome</keyword>
<protein>
    <submittedName>
        <fullName evidence="2">Uncharacterized protein</fullName>
    </submittedName>
</protein>
<sequence length="121" mass="13856">MIGAGKDYCVKNMDIPCSRALSAKVCTCPRLEKKRRPVTLPVSSFYTFFIPRTYQQRKQFSRSFSSLCFIKLSINSVLINLFIAFLIPFSSLSSTSNSIILFTSLELPLDSDLFKHYCFRC</sequence>
<dbReference type="Proteomes" id="UP000054359">
    <property type="component" value="Unassembled WGS sequence"/>
</dbReference>
<feature type="non-terminal residue" evidence="2">
    <location>
        <position position="121"/>
    </location>
</feature>
<dbReference type="AlphaFoldDB" id="A0A087TCK2"/>
<name>A0A087TCK2_STEMI</name>
<evidence type="ECO:0000313" key="2">
    <source>
        <dbReference type="EMBL" id="KFM62841.1"/>
    </source>
</evidence>
<keyword evidence="1" id="KW-0812">Transmembrane</keyword>
<evidence type="ECO:0000313" key="3">
    <source>
        <dbReference type="Proteomes" id="UP000054359"/>
    </source>
</evidence>
<keyword evidence="1" id="KW-1133">Transmembrane helix</keyword>
<organism evidence="2 3">
    <name type="scientific">Stegodyphus mimosarum</name>
    <name type="common">African social velvet spider</name>
    <dbReference type="NCBI Taxonomy" id="407821"/>
    <lineage>
        <taxon>Eukaryota</taxon>
        <taxon>Metazoa</taxon>
        <taxon>Ecdysozoa</taxon>
        <taxon>Arthropoda</taxon>
        <taxon>Chelicerata</taxon>
        <taxon>Arachnida</taxon>
        <taxon>Araneae</taxon>
        <taxon>Araneomorphae</taxon>
        <taxon>Entelegynae</taxon>
        <taxon>Eresoidea</taxon>
        <taxon>Eresidae</taxon>
        <taxon>Stegodyphus</taxon>
    </lineage>
</organism>